<accession>A0A371YSH2</accession>
<dbReference type="EMBL" id="JBHRSF010000160">
    <property type="protein sequence ID" value="MFC2997986.1"/>
    <property type="molecule type" value="Genomic_DNA"/>
</dbReference>
<reference evidence="2 3" key="2">
    <citation type="submission" date="2018-08" db="EMBL/GenBank/DDBJ databases">
        <title>The draft genome of Acinetobacter sichuanensis strain WCHAc060041.</title>
        <authorList>
            <person name="Qin J."/>
            <person name="Feng Y."/>
            <person name="Zong Z."/>
        </authorList>
    </citation>
    <scope>NUCLEOTIDE SEQUENCE [LARGE SCALE GENOMIC DNA]</scope>
    <source>
        <strain evidence="2 3">WCHAc060041</strain>
    </source>
</reference>
<reference evidence="1" key="4">
    <citation type="submission" date="2024-09" db="EMBL/GenBank/DDBJ databases">
        <authorList>
            <person name="Sun Q."/>
            <person name="Mori K."/>
        </authorList>
    </citation>
    <scope>NUCLEOTIDE SEQUENCE</scope>
    <source>
        <strain evidence="1">KCTC 62575</strain>
    </source>
</reference>
<organism evidence="2 3">
    <name type="scientific">Acinetobacter sichuanensis</name>
    <dbReference type="NCBI Taxonomy" id="2136183"/>
    <lineage>
        <taxon>Bacteria</taxon>
        <taxon>Pseudomonadati</taxon>
        <taxon>Pseudomonadota</taxon>
        <taxon>Gammaproteobacteria</taxon>
        <taxon>Moraxellales</taxon>
        <taxon>Moraxellaceae</taxon>
        <taxon>Acinetobacter</taxon>
    </lineage>
</organism>
<dbReference type="InterPro" id="IPR036770">
    <property type="entry name" value="Ankyrin_rpt-contain_sf"/>
</dbReference>
<dbReference type="RefSeq" id="WP_107007296.1">
    <property type="nucleotide sequence ID" value="NZ_JBHRSF010000160.1"/>
</dbReference>
<reference evidence="1" key="1">
    <citation type="journal article" date="2014" name="Int. J. Syst. Evol. Microbiol.">
        <title>Complete genome of a new Firmicutes species belonging to the dominant human colonic microbiota ('Ruminococcus bicirculans') reveals two chromosomes and a selective capacity to utilize plant glucans.</title>
        <authorList>
            <consortium name="NISC Comparative Sequencing Program"/>
            <person name="Wegmann U."/>
            <person name="Louis P."/>
            <person name="Goesmann A."/>
            <person name="Henrissat B."/>
            <person name="Duncan S.H."/>
            <person name="Flint H.J."/>
        </authorList>
    </citation>
    <scope>NUCLEOTIDE SEQUENCE</scope>
    <source>
        <strain evidence="1">KCTC 62575</strain>
    </source>
</reference>
<comment type="caution">
    <text evidence="2">The sequence shown here is derived from an EMBL/GenBank/DDBJ whole genome shotgun (WGS) entry which is preliminary data.</text>
</comment>
<sequence length="186" mass="21324">MKPTFDDIINATFLGNSEQLIQYKQKNADFLEINHHGDSLLDSIVGELVMNKKPYRYQIIKLLIELGANPNQVSNDGFHAILAPIFQEDHEMIKVFLEGGFNPNILIEDEYDTPLGIAIAEYCYNTFYWIEKLVPPISELEHNNTDSLIAYLDYHANQNNIARPKHIILLREYGAKTLKDLNKTSS</sequence>
<name>A0A371YSH2_9GAMM</name>
<dbReference type="Gene3D" id="1.25.40.20">
    <property type="entry name" value="Ankyrin repeat-containing domain"/>
    <property type="match status" value="1"/>
</dbReference>
<keyword evidence="4" id="KW-1185">Reference proteome</keyword>
<protein>
    <submittedName>
        <fullName evidence="2">Ankyrin repeat domain-containing protein</fullName>
    </submittedName>
</protein>
<evidence type="ECO:0000313" key="2">
    <source>
        <dbReference type="EMBL" id="RFC84417.1"/>
    </source>
</evidence>
<dbReference type="Proteomes" id="UP001595455">
    <property type="component" value="Unassembled WGS sequence"/>
</dbReference>
<evidence type="ECO:0000313" key="1">
    <source>
        <dbReference type="EMBL" id="MFC2997986.1"/>
    </source>
</evidence>
<dbReference type="Proteomes" id="UP000240957">
    <property type="component" value="Unassembled WGS sequence"/>
</dbReference>
<dbReference type="SUPFAM" id="SSF48403">
    <property type="entry name" value="Ankyrin repeat"/>
    <property type="match status" value="1"/>
</dbReference>
<gene>
    <name evidence="1" type="ORF">ACFODO_22590</name>
    <name evidence="2" type="ORF">C9E89_005665</name>
</gene>
<evidence type="ECO:0000313" key="3">
    <source>
        <dbReference type="Proteomes" id="UP000240957"/>
    </source>
</evidence>
<reference evidence="4" key="3">
    <citation type="journal article" date="2019" name="Int. J. Syst. Evol. Microbiol.">
        <title>The Global Catalogue of Microorganisms (GCM) 10K type strain sequencing project: providing services to taxonomists for standard genome sequencing and annotation.</title>
        <authorList>
            <consortium name="The Broad Institute Genomics Platform"/>
            <consortium name="The Broad Institute Genome Sequencing Center for Infectious Disease"/>
            <person name="Wu L."/>
            <person name="Ma J."/>
        </authorList>
    </citation>
    <scope>NUCLEOTIDE SEQUENCE [LARGE SCALE GENOMIC DNA]</scope>
    <source>
        <strain evidence="4">KCTC 62575</strain>
    </source>
</reference>
<evidence type="ECO:0000313" key="4">
    <source>
        <dbReference type="Proteomes" id="UP001595455"/>
    </source>
</evidence>
<dbReference type="AlphaFoldDB" id="A0A371YSH2"/>
<dbReference type="OrthoDB" id="6078309at2"/>
<proteinExistence type="predicted"/>
<dbReference type="EMBL" id="PYIX02000006">
    <property type="protein sequence ID" value="RFC84417.1"/>
    <property type="molecule type" value="Genomic_DNA"/>
</dbReference>